<keyword evidence="1" id="KW-1133">Transmembrane helix</keyword>
<proteinExistence type="predicted"/>
<gene>
    <name evidence="2" type="ORF">ACFFHT_03365</name>
</gene>
<evidence type="ECO:0000313" key="2">
    <source>
        <dbReference type="EMBL" id="MFC0322605.1"/>
    </source>
</evidence>
<dbReference type="EMBL" id="JBHLWA010000013">
    <property type="protein sequence ID" value="MFC0322605.1"/>
    <property type="molecule type" value="Genomic_DNA"/>
</dbReference>
<sequence length="188" mass="22584">MNSSMQTEINLLNWRQQHNQQRYRLISILLLLLFTLVAIAGYHLLQEMQQRSQKYVELRQQQQQINSNLQQIKQAQHRQQQLLNHHSAFEKIPLEEIVQFIQQLSHLPLGNGRLLLAQMEINPFSGEQQTKLNFILMGENLIQQEFYQLQQYLLLHWHYPIELEPSVLQQNQQKQSSFTLRFNKKEEQ</sequence>
<comment type="caution">
    <text evidence="2">The sequence shown here is derived from an EMBL/GenBank/DDBJ whole genome shotgun (WGS) entry which is preliminary data.</text>
</comment>
<dbReference type="Proteomes" id="UP001589769">
    <property type="component" value="Unassembled WGS sequence"/>
</dbReference>
<evidence type="ECO:0000313" key="3">
    <source>
        <dbReference type="Proteomes" id="UP001589769"/>
    </source>
</evidence>
<keyword evidence="1" id="KW-0472">Membrane</keyword>
<organism evidence="2 3">
    <name type="scientific">Gallibacterium melopsittaci</name>
    <dbReference type="NCBI Taxonomy" id="516063"/>
    <lineage>
        <taxon>Bacteria</taxon>
        <taxon>Pseudomonadati</taxon>
        <taxon>Pseudomonadota</taxon>
        <taxon>Gammaproteobacteria</taxon>
        <taxon>Pasteurellales</taxon>
        <taxon>Pasteurellaceae</taxon>
        <taxon>Gallibacterium</taxon>
    </lineage>
</organism>
<keyword evidence="3" id="KW-1185">Reference proteome</keyword>
<name>A0ABV6HUQ9_9PAST</name>
<keyword evidence="1" id="KW-0812">Transmembrane</keyword>
<protein>
    <recommendedName>
        <fullName evidence="4">Competence protein ComB</fullName>
    </recommendedName>
</protein>
<evidence type="ECO:0000256" key="1">
    <source>
        <dbReference type="SAM" id="Phobius"/>
    </source>
</evidence>
<accession>A0ABV6HUQ9</accession>
<reference evidence="2 3" key="1">
    <citation type="submission" date="2024-09" db="EMBL/GenBank/DDBJ databases">
        <authorList>
            <person name="Sun Q."/>
            <person name="Mori K."/>
        </authorList>
    </citation>
    <scope>NUCLEOTIDE SEQUENCE [LARGE SCALE GENOMIC DNA]</scope>
    <source>
        <strain evidence="2 3">CCM 7538</strain>
    </source>
</reference>
<evidence type="ECO:0008006" key="4">
    <source>
        <dbReference type="Google" id="ProtNLM"/>
    </source>
</evidence>
<dbReference type="RefSeq" id="WP_382373475.1">
    <property type="nucleotide sequence ID" value="NZ_JBHLWA010000013.1"/>
</dbReference>
<feature type="transmembrane region" description="Helical" evidence="1">
    <location>
        <begin position="25"/>
        <end position="45"/>
    </location>
</feature>